<feature type="signal peptide" evidence="2">
    <location>
        <begin position="1"/>
        <end position="15"/>
    </location>
</feature>
<dbReference type="AlphaFoldDB" id="A0A0D3J2X5"/>
<dbReference type="KEGG" id="ehx:EMIHUDRAFT_209878"/>
<dbReference type="GeneID" id="17263889"/>
<feature type="chain" id="PRO_5044205904" evidence="2">
    <location>
        <begin position="16"/>
        <end position="330"/>
    </location>
</feature>
<evidence type="ECO:0000313" key="3">
    <source>
        <dbReference type="EnsemblProtists" id="EOD17860"/>
    </source>
</evidence>
<evidence type="ECO:0000256" key="1">
    <source>
        <dbReference type="SAM" id="Phobius"/>
    </source>
</evidence>
<keyword evidence="2" id="KW-0732">Signal</keyword>
<keyword evidence="1" id="KW-0812">Transmembrane</keyword>
<name>A0A0D3J2X5_EMIH1</name>
<evidence type="ECO:0000313" key="4">
    <source>
        <dbReference type="Proteomes" id="UP000013827"/>
    </source>
</evidence>
<reference evidence="4" key="1">
    <citation type="journal article" date="2013" name="Nature">
        <title>Pan genome of the phytoplankton Emiliania underpins its global distribution.</title>
        <authorList>
            <person name="Read B.A."/>
            <person name="Kegel J."/>
            <person name="Klute M.J."/>
            <person name="Kuo A."/>
            <person name="Lefebvre S.C."/>
            <person name="Maumus F."/>
            <person name="Mayer C."/>
            <person name="Miller J."/>
            <person name="Monier A."/>
            <person name="Salamov A."/>
            <person name="Young J."/>
            <person name="Aguilar M."/>
            <person name="Claverie J.M."/>
            <person name="Frickenhaus S."/>
            <person name="Gonzalez K."/>
            <person name="Herman E.K."/>
            <person name="Lin Y.C."/>
            <person name="Napier J."/>
            <person name="Ogata H."/>
            <person name="Sarno A.F."/>
            <person name="Shmutz J."/>
            <person name="Schroeder D."/>
            <person name="de Vargas C."/>
            <person name="Verret F."/>
            <person name="von Dassow P."/>
            <person name="Valentin K."/>
            <person name="Van de Peer Y."/>
            <person name="Wheeler G."/>
            <person name="Dacks J.B."/>
            <person name="Delwiche C.F."/>
            <person name="Dyhrman S.T."/>
            <person name="Glockner G."/>
            <person name="John U."/>
            <person name="Richards T."/>
            <person name="Worden A.Z."/>
            <person name="Zhang X."/>
            <person name="Grigoriev I.V."/>
            <person name="Allen A.E."/>
            <person name="Bidle K."/>
            <person name="Borodovsky M."/>
            <person name="Bowler C."/>
            <person name="Brownlee C."/>
            <person name="Cock J.M."/>
            <person name="Elias M."/>
            <person name="Gladyshev V.N."/>
            <person name="Groth M."/>
            <person name="Guda C."/>
            <person name="Hadaegh A."/>
            <person name="Iglesias-Rodriguez M.D."/>
            <person name="Jenkins J."/>
            <person name="Jones B.M."/>
            <person name="Lawson T."/>
            <person name="Leese F."/>
            <person name="Lindquist E."/>
            <person name="Lobanov A."/>
            <person name="Lomsadze A."/>
            <person name="Malik S.B."/>
            <person name="Marsh M.E."/>
            <person name="Mackinder L."/>
            <person name="Mock T."/>
            <person name="Mueller-Roeber B."/>
            <person name="Pagarete A."/>
            <person name="Parker M."/>
            <person name="Probert I."/>
            <person name="Quesneville H."/>
            <person name="Raines C."/>
            <person name="Rensing S.A."/>
            <person name="Riano-Pachon D.M."/>
            <person name="Richier S."/>
            <person name="Rokitta S."/>
            <person name="Shiraiwa Y."/>
            <person name="Soanes D.M."/>
            <person name="van der Giezen M."/>
            <person name="Wahlund T.M."/>
            <person name="Williams B."/>
            <person name="Wilson W."/>
            <person name="Wolfe G."/>
            <person name="Wurch L.L."/>
        </authorList>
    </citation>
    <scope>NUCLEOTIDE SEQUENCE</scope>
</reference>
<organism evidence="3 4">
    <name type="scientific">Emiliania huxleyi (strain CCMP1516)</name>
    <dbReference type="NCBI Taxonomy" id="280463"/>
    <lineage>
        <taxon>Eukaryota</taxon>
        <taxon>Haptista</taxon>
        <taxon>Haptophyta</taxon>
        <taxon>Prymnesiophyceae</taxon>
        <taxon>Isochrysidales</taxon>
        <taxon>Noelaerhabdaceae</taxon>
        <taxon>Emiliania</taxon>
    </lineage>
</organism>
<dbReference type="PaxDb" id="2903-EOD17860"/>
<keyword evidence="1" id="KW-0472">Membrane</keyword>
<reference evidence="3" key="2">
    <citation type="submission" date="2024-10" db="UniProtKB">
        <authorList>
            <consortium name="EnsemblProtists"/>
        </authorList>
    </citation>
    <scope>IDENTIFICATION</scope>
</reference>
<evidence type="ECO:0000256" key="2">
    <source>
        <dbReference type="SAM" id="SignalP"/>
    </source>
</evidence>
<keyword evidence="1" id="KW-1133">Transmembrane helix</keyword>
<dbReference type="EnsemblProtists" id="EOD17860">
    <property type="protein sequence ID" value="EOD17860"/>
    <property type="gene ID" value="EMIHUDRAFT_209878"/>
</dbReference>
<dbReference type="RefSeq" id="XP_005770289.1">
    <property type="nucleotide sequence ID" value="XM_005770232.1"/>
</dbReference>
<protein>
    <submittedName>
        <fullName evidence="3">Uncharacterized protein</fullName>
    </submittedName>
</protein>
<feature type="transmembrane region" description="Helical" evidence="1">
    <location>
        <begin position="268"/>
        <end position="290"/>
    </location>
</feature>
<dbReference type="HOGENOM" id="CLU_843156_0_0_1"/>
<accession>A0A0D3J2X5</accession>
<keyword evidence="4" id="KW-1185">Reference proteome</keyword>
<sequence length="330" mass="35122">MHCLLLALAVVAVSAGPGHSHGDGPWEWGGVYRLLAGDYTWTFSKNAAGIYGAPDESMRVVVLRGGPASDALDDLRPAAEALLQLSQCTLLDGGGEIGAADTCFELRFNQSLPATSWTVRTAIAGNLAIYTEHLPMEFSARLASTSTGVEVQPEAAVLYNAMHGEAADPETDHDHDHAHEEVADHAHEEVADHAHDHAHEEVADHAHEEVADHAHDHAHEEVADHAHEEVADHAHDHAHEEVADHAHEEVADHDHGEHDHDATSVATAGLVISVLALTVATAGLCLTMSLRQRHAAQPMMSEAATMRRHSASFGAGGDAAQSKGERGMQV</sequence>
<proteinExistence type="predicted"/>
<dbReference type="Proteomes" id="UP000013827">
    <property type="component" value="Unassembled WGS sequence"/>
</dbReference>